<sequence>ILFISGLACVIGRERTFRFFFQRHKARGSLAFFGGIIIVLLGWPVVGMLVETYGFVLLFRQLLSYFREMARLYLSMSRIKLRNTGFQLHLYNMRLCDTLHTEDVNKEETIQHVFCKSR</sequence>
<reference evidence="8" key="1">
    <citation type="journal article" date="2023" name="Insect Mol. Biol.">
        <title>Genome sequencing provides insights into the evolution of gene families encoding plant cell wall-degrading enzymes in longhorned beetles.</title>
        <authorList>
            <person name="Shin N.R."/>
            <person name="Okamura Y."/>
            <person name="Kirsch R."/>
            <person name="Pauchet Y."/>
        </authorList>
    </citation>
    <scope>NUCLEOTIDE SEQUENCE</scope>
    <source>
        <strain evidence="8">MMC_N1</strain>
    </source>
</reference>
<comment type="similarity">
    <text evidence="6">Belongs to the GOT1 family.</text>
</comment>
<evidence type="ECO:0000256" key="6">
    <source>
        <dbReference type="ARBA" id="ARBA00025799"/>
    </source>
</evidence>
<dbReference type="EMBL" id="JAPWTJ010000632">
    <property type="protein sequence ID" value="KAJ8976772.1"/>
    <property type="molecule type" value="Genomic_DNA"/>
</dbReference>
<name>A0ABQ9JGG7_9CUCU</name>
<dbReference type="PANTHER" id="PTHR21493:SF9">
    <property type="entry name" value="GOLGI TRANSPORT PROTEIN 1-RELATED"/>
    <property type="match status" value="1"/>
</dbReference>
<dbReference type="Proteomes" id="UP001162164">
    <property type="component" value="Unassembled WGS sequence"/>
</dbReference>
<evidence type="ECO:0000313" key="9">
    <source>
        <dbReference type="Proteomes" id="UP001162164"/>
    </source>
</evidence>
<dbReference type="InterPro" id="IPR045176">
    <property type="entry name" value="Got1"/>
</dbReference>
<proteinExistence type="inferred from homology"/>
<feature type="non-terminal residue" evidence="8">
    <location>
        <position position="1"/>
    </location>
</feature>
<keyword evidence="3 7" id="KW-1133">Transmembrane helix</keyword>
<organism evidence="8 9">
    <name type="scientific">Molorchus minor</name>
    <dbReference type="NCBI Taxonomy" id="1323400"/>
    <lineage>
        <taxon>Eukaryota</taxon>
        <taxon>Metazoa</taxon>
        <taxon>Ecdysozoa</taxon>
        <taxon>Arthropoda</taxon>
        <taxon>Hexapoda</taxon>
        <taxon>Insecta</taxon>
        <taxon>Pterygota</taxon>
        <taxon>Neoptera</taxon>
        <taxon>Endopterygota</taxon>
        <taxon>Coleoptera</taxon>
        <taxon>Polyphaga</taxon>
        <taxon>Cucujiformia</taxon>
        <taxon>Chrysomeloidea</taxon>
        <taxon>Cerambycidae</taxon>
        <taxon>Lamiinae</taxon>
        <taxon>Monochamini</taxon>
        <taxon>Molorchus</taxon>
    </lineage>
</organism>
<evidence type="ECO:0000256" key="5">
    <source>
        <dbReference type="ARBA" id="ARBA00023136"/>
    </source>
</evidence>
<dbReference type="PANTHER" id="PTHR21493">
    <property type="entry name" value="CGI-141-RELATED/LIPASE CONTAINING PROTEIN"/>
    <property type="match status" value="1"/>
</dbReference>
<keyword evidence="9" id="KW-1185">Reference proteome</keyword>
<keyword evidence="5 7" id="KW-0472">Membrane</keyword>
<dbReference type="Pfam" id="PF04178">
    <property type="entry name" value="Got1"/>
    <property type="match status" value="1"/>
</dbReference>
<comment type="subcellular location">
    <subcellularLocation>
        <location evidence="1">Golgi apparatus membrane</location>
        <topology evidence="1">Multi-pass membrane protein</topology>
    </subcellularLocation>
</comment>
<keyword evidence="4" id="KW-0333">Golgi apparatus</keyword>
<evidence type="ECO:0000256" key="1">
    <source>
        <dbReference type="ARBA" id="ARBA00004653"/>
    </source>
</evidence>
<evidence type="ECO:0008006" key="10">
    <source>
        <dbReference type="Google" id="ProtNLM"/>
    </source>
</evidence>
<comment type="caution">
    <text evidence="8">The sequence shown here is derived from an EMBL/GenBank/DDBJ whole genome shotgun (WGS) entry which is preliminary data.</text>
</comment>
<evidence type="ECO:0000313" key="8">
    <source>
        <dbReference type="EMBL" id="KAJ8976772.1"/>
    </source>
</evidence>
<dbReference type="InterPro" id="IPR007305">
    <property type="entry name" value="Vesicle_transpt_Got1/SFT2"/>
</dbReference>
<feature type="transmembrane region" description="Helical" evidence="7">
    <location>
        <begin position="28"/>
        <end position="46"/>
    </location>
</feature>
<gene>
    <name evidence="8" type="ORF">NQ317_006814</name>
</gene>
<evidence type="ECO:0000256" key="4">
    <source>
        <dbReference type="ARBA" id="ARBA00023034"/>
    </source>
</evidence>
<evidence type="ECO:0000256" key="3">
    <source>
        <dbReference type="ARBA" id="ARBA00022989"/>
    </source>
</evidence>
<evidence type="ECO:0000256" key="2">
    <source>
        <dbReference type="ARBA" id="ARBA00022692"/>
    </source>
</evidence>
<evidence type="ECO:0000256" key="7">
    <source>
        <dbReference type="SAM" id="Phobius"/>
    </source>
</evidence>
<accession>A0ABQ9JGG7</accession>
<keyword evidence="2 7" id="KW-0812">Transmembrane</keyword>
<protein>
    <recommendedName>
        <fullName evidence="10">Vesicle transport protein GOT1B</fullName>
    </recommendedName>
</protein>